<dbReference type="InterPro" id="IPR011527">
    <property type="entry name" value="ABC1_TM_dom"/>
</dbReference>
<evidence type="ECO:0000256" key="3">
    <source>
        <dbReference type="ARBA" id="ARBA00022692"/>
    </source>
</evidence>
<feature type="domain" description="ABC transmembrane type-1" evidence="13">
    <location>
        <begin position="597"/>
        <end position="832"/>
    </location>
</feature>
<dbReference type="CDD" id="cd00067">
    <property type="entry name" value="GAL4"/>
    <property type="match status" value="1"/>
</dbReference>
<evidence type="ECO:0000256" key="10">
    <source>
        <dbReference type="ARBA" id="ARBA00023242"/>
    </source>
</evidence>
<dbReference type="Proteomes" id="UP000231358">
    <property type="component" value="Unassembled WGS sequence"/>
</dbReference>
<keyword evidence="7" id="KW-0805">Transcription regulation</keyword>
<dbReference type="InterPro" id="IPR001138">
    <property type="entry name" value="Zn2Cys6_DnaBD"/>
</dbReference>
<dbReference type="InterPro" id="IPR036640">
    <property type="entry name" value="ABC1_TM_sf"/>
</dbReference>
<evidence type="ECO:0000256" key="8">
    <source>
        <dbReference type="ARBA" id="ARBA00023136"/>
    </source>
</evidence>
<dbReference type="EMBL" id="NEXV01000098">
    <property type="protein sequence ID" value="PIG88548.1"/>
    <property type="molecule type" value="Genomic_DNA"/>
</dbReference>
<evidence type="ECO:0000259" key="13">
    <source>
        <dbReference type="PROSITE" id="PS50929"/>
    </source>
</evidence>
<dbReference type="InterPro" id="IPR017871">
    <property type="entry name" value="ABC_transporter-like_CS"/>
</dbReference>
<protein>
    <submittedName>
        <fullName evidence="14">ATP-binding cassette transporter</fullName>
    </submittedName>
</protein>
<dbReference type="STRING" id="656916.A0A2G7G6S8"/>
<dbReference type="GO" id="GO:0016020">
    <property type="term" value="C:membrane"/>
    <property type="evidence" value="ECO:0007669"/>
    <property type="project" value="UniProtKB-SubCell"/>
</dbReference>
<dbReference type="Gene3D" id="3.40.50.300">
    <property type="entry name" value="P-loop containing nucleotide triphosphate hydrolases"/>
    <property type="match status" value="2"/>
</dbReference>
<accession>A0A2G7G6S8</accession>
<dbReference type="InterPro" id="IPR044726">
    <property type="entry name" value="ABCC_6TM_D2"/>
</dbReference>
<feature type="transmembrane region" description="Helical" evidence="11">
    <location>
        <begin position="688"/>
        <end position="705"/>
    </location>
</feature>
<dbReference type="InterPro" id="IPR003593">
    <property type="entry name" value="AAA+_ATPase"/>
</dbReference>
<keyword evidence="10" id="KW-0539">Nucleus</keyword>
<dbReference type="InterPro" id="IPR003439">
    <property type="entry name" value="ABC_transporter-like_ATP-bd"/>
</dbReference>
<dbReference type="SMART" id="SM00382">
    <property type="entry name" value="AAA"/>
    <property type="match status" value="2"/>
</dbReference>
<dbReference type="Pfam" id="PF00664">
    <property type="entry name" value="ABC_membrane"/>
    <property type="match status" value="2"/>
</dbReference>
<dbReference type="Pfam" id="PF00172">
    <property type="entry name" value="Zn_clus"/>
    <property type="match status" value="1"/>
</dbReference>
<keyword evidence="15" id="KW-1185">Reference proteome</keyword>
<evidence type="ECO:0000256" key="9">
    <source>
        <dbReference type="ARBA" id="ARBA00023163"/>
    </source>
</evidence>
<comment type="caution">
    <text evidence="14">The sequence shown here is derived from an EMBL/GenBank/DDBJ whole genome shotgun (WGS) entry which is preliminary data.</text>
</comment>
<dbReference type="PROSITE" id="PS50893">
    <property type="entry name" value="ABC_TRANSPORTER_2"/>
    <property type="match status" value="2"/>
</dbReference>
<dbReference type="PANTHER" id="PTHR24223">
    <property type="entry name" value="ATP-BINDING CASSETTE SUB-FAMILY C"/>
    <property type="match status" value="1"/>
</dbReference>
<dbReference type="GO" id="GO:0140359">
    <property type="term" value="F:ABC-type transporter activity"/>
    <property type="evidence" value="ECO:0007669"/>
    <property type="project" value="InterPro"/>
</dbReference>
<dbReference type="GO" id="GO:0005524">
    <property type="term" value="F:ATP binding"/>
    <property type="evidence" value="ECO:0007669"/>
    <property type="project" value="UniProtKB-KW"/>
</dbReference>
<evidence type="ECO:0000256" key="2">
    <source>
        <dbReference type="ARBA" id="ARBA00022448"/>
    </source>
</evidence>
<dbReference type="Gene3D" id="1.20.1560.10">
    <property type="entry name" value="ABC transporter type 1, transmembrane domain"/>
    <property type="match status" value="2"/>
</dbReference>
<proteinExistence type="predicted"/>
<keyword evidence="2" id="KW-0813">Transport</keyword>
<evidence type="ECO:0000256" key="1">
    <source>
        <dbReference type="ARBA" id="ARBA00004141"/>
    </source>
</evidence>
<keyword evidence="8 11" id="KW-0472">Membrane</keyword>
<keyword evidence="6 11" id="KW-1133">Transmembrane helix</keyword>
<dbReference type="GO" id="GO:0000981">
    <property type="term" value="F:DNA-binding transcription factor activity, RNA polymerase II-specific"/>
    <property type="evidence" value="ECO:0007669"/>
    <property type="project" value="InterPro"/>
</dbReference>
<gene>
    <name evidence="14" type="ORF">AARAC_000998</name>
</gene>
<evidence type="ECO:0000256" key="7">
    <source>
        <dbReference type="ARBA" id="ARBA00023015"/>
    </source>
</evidence>
<dbReference type="PANTHER" id="PTHR24223:SF345">
    <property type="entry name" value="ABC MULTIDRUG TRANSPORTER (EUROFUNG)"/>
    <property type="match status" value="1"/>
</dbReference>
<reference evidence="14 15" key="1">
    <citation type="submission" date="2017-05" db="EMBL/GenBank/DDBJ databases">
        <title>Genome sequence for an aflatoxigenic pathogen of Argentinian peanut, Aspergillus arachidicola.</title>
        <authorList>
            <person name="Moore G."/>
            <person name="Beltz S.B."/>
            <person name="Mack B.M."/>
        </authorList>
    </citation>
    <scope>NUCLEOTIDE SEQUENCE [LARGE SCALE GENOMIC DNA]</scope>
    <source>
        <strain evidence="14 15">CBS 117610</strain>
    </source>
</reference>
<dbReference type="GO" id="GO:0008270">
    <property type="term" value="F:zinc ion binding"/>
    <property type="evidence" value="ECO:0007669"/>
    <property type="project" value="InterPro"/>
</dbReference>
<feature type="transmembrane region" description="Helical" evidence="11">
    <location>
        <begin position="1187"/>
        <end position="1204"/>
    </location>
</feature>
<organism evidence="14 15">
    <name type="scientific">Aspergillus arachidicola</name>
    <dbReference type="NCBI Taxonomy" id="656916"/>
    <lineage>
        <taxon>Eukaryota</taxon>
        <taxon>Fungi</taxon>
        <taxon>Dikarya</taxon>
        <taxon>Ascomycota</taxon>
        <taxon>Pezizomycotina</taxon>
        <taxon>Eurotiomycetes</taxon>
        <taxon>Eurotiomycetidae</taxon>
        <taxon>Eurotiales</taxon>
        <taxon>Aspergillaceae</taxon>
        <taxon>Aspergillus</taxon>
        <taxon>Aspergillus subgen. Circumdati</taxon>
    </lineage>
</organism>
<feature type="transmembrane region" description="Helical" evidence="11">
    <location>
        <begin position="1155"/>
        <end position="1175"/>
    </location>
</feature>
<comment type="subcellular location">
    <subcellularLocation>
        <location evidence="1">Membrane</location>
        <topology evidence="1">Multi-pass membrane protein</topology>
    </subcellularLocation>
</comment>
<evidence type="ECO:0000259" key="12">
    <source>
        <dbReference type="PROSITE" id="PS50893"/>
    </source>
</evidence>
<keyword evidence="4" id="KW-0547">Nucleotide-binding</keyword>
<dbReference type="InterPro" id="IPR050173">
    <property type="entry name" value="ABC_transporter_C-like"/>
</dbReference>
<keyword evidence="9" id="KW-0804">Transcription</keyword>
<dbReference type="PROSITE" id="PS00211">
    <property type="entry name" value="ABC_TRANSPORTER_1"/>
    <property type="match status" value="1"/>
</dbReference>
<keyword evidence="5 14" id="KW-0067">ATP-binding</keyword>
<dbReference type="SUPFAM" id="SSF90123">
    <property type="entry name" value="ABC transporter transmembrane region"/>
    <property type="match status" value="2"/>
</dbReference>
<feature type="domain" description="ABC transmembrane type-1" evidence="13">
    <location>
        <begin position="1155"/>
        <end position="1438"/>
    </location>
</feature>
<feature type="transmembrane region" description="Helical" evidence="11">
    <location>
        <begin position="1373"/>
        <end position="1395"/>
    </location>
</feature>
<evidence type="ECO:0000313" key="14">
    <source>
        <dbReference type="EMBL" id="PIG88548.1"/>
    </source>
</evidence>
<feature type="domain" description="ABC transporter" evidence="12">
    <location>
        <begin position="874"/>
        <end position="1101"/>
    </location>
</feature>
<name>A0A2G7G6S8_9EURO</name>
<keyword evidence="3 11" id="KW-0812">Transmembrane</keyword>
<sequence>MQDSIWTYLRALICFQPRGYDLLFQNVPQHATDLRQCDEKKPSCANCVNHSIECDFSVSTPTSPSPSPPAASSARQRYRFRQSKYQTLASPAPDKGQRPGGNSVAVQCDLSANISAMGGISFADLQLFHHYLISTHRTLTDEASDRYGVWSIHIPQWGIAFPSILHLMLALSALHLGHEKPELRHQYVMQANDHFTFGIRSVTTVLSQLNSENCQLIYMSAVMICLVYFGHGPRPGEYLVFSSQGQAEWLVLMRGVRSILATNRGKIFSGILTPQTDDNVQSVGPDLQGELRQHHDRIVELKTWIEMQTAGPEKDLYLSAVGSLPDTFEETYKIRSAGKDGVCLLPMVIGWIYRLPEPFVVLLEKKDPFALVILAHWSILLTYMTSSWLFVGWDQHVIKGIRASLEEEFYNWISWPETVISIRAYLFGDVLFLTSPEPSFQEQVTSWVVARLALLKAVLIFLESGNKESILMPHCRDLPPEHLAGTFGKTFFTWINPILTKGYTDILTPQDIPGLERNLSSERLRRDILRAWDQRRKPETTLTLPVTLLRFAKGAFLSAILPRMFLILFRYCQRVLIHAAVRFVHNGNENSNDRNYAYWLIVISTAVYHHQLNRLRIINRSALIALLHHRALHIQSECHDNGGPITLMSVDVETLSTLGDMLHEAWAYILEVIIGTALLASQIGWLCFVPLVGVCCSSWMSAYVARHLQSRQRNWNAATQKRMAVTTSLLESVKTMKMLGISDSVKTWLCDLRGDEIQASIRLRCVMLAYNASANALGMFTPVITLVLYVLFTRSKSDGALLAETAFTSIALLAMVTHPANMVMTIVPRAIASLANSERIMNYLIHGTIEDRRLDIRQAQVGSGITETHERAAILLADVSIQYPHTSKPTLKQLNCKVNKGSIVMCAGPVGSEKTTLARALLGEISPTSGVIYTSSKRIGVCAQEPWLPSGSIKEVICGGLQIDETWYKQVLFASELLKDLDALPDGDGTEIQFPGLNLSGGQRQRVALARVLYARCEIVILDDTFRALDGKTEKAIVHNLLGPDGVFRNHGTTAIVITNSAQYFPLADHILVLSDSKIHLQGSWDKLQHDSKQIDKFMPDEREYRHISQGSEAQGSANMQKDSRVDAARDLTRQSGDLRLYGYYLNAMGVRNGLFMLMCTVSYSFFITFSQYWVKWWAEARDMQTAFYMGGYIILALIAWISTNGTMWSTCMRISPRAGAILHSRLLDSIFGAPLSYFSDNNIGVILNRFGEDIQLVDRQLPNDFQALGTQMFKLLVQATILFSVIPVMAITLPLCMVVVYFLQRVYLRTSRQLRFLEVESKSALYSSFVEMVDGLSTIRALQWQQKYTSDIVGTIDASQKPAYLLVCLQQWLNLVLDLVIAFVAVGLVALAVASRGTETSTAVGLSLNMIILANTTLLRLVESWTSLEVSLGAIARLRSVVTETPREESTGEQKLSPPANWPVSGSIVVHGLEASYSPPKLALQNIHLEVKAGQKLLICGRTGSGKSTLFLSFLRLLDLQHGSIMVDNINISNMSQTYLRRHCFITVPQDPFTLAEATLRFNLDPEGSLSDTVLIDVLEKTRLWEHICQFSNLNHRTSSEIEALLDLPMSSLPPLSAGQQQSLSLSRALARKEAFTASEYSDLQTRLSVAERRPILLLDEATSALDPHTEAVMQDVIEEEFTQKGYTVIVVAHRVGGMVKYFRDGIDAVVWMSEGRIERVVRTQAAVGLALKDDRGGGSNLCSTDLP</sequence>
<dbReference type="Pfam" id="PF00005">
    <property type="entry name" value="ABC_tran"/>
    <property type="match status" value="2"/>
</dbReference>
<dbReference type="PROSITE" id="PS50929">
    <property type="entry name" value="ABC_TM1F"/>
    <property type="match status" value="2"/>
</dbReference>
<dbReference type="GO" id="GO:0016887">
    <property type="term" value="F:ATP hydrolysis activity"/>
    <property type="evidence" value="ECO:0007669"/>
    <property type="project" value="InterPro"/>
</dbReference>
<evidence type="ECO:0000256" key="6">
    <source>
        <dbReference type="ARBA" id="ARBA00022989"/>
    </source>
</evidence>
<dbReference type="FunFam" id="1.20.1560.10:FF:000066">
    <property type="entry name" value="ABC multidrug transporter (Eurofung)"/>
    <property type="match status" value="1"/>
</dbReference>
<dbReference type="InterPro" id="IPR027417">
    <property type="entry name" value="P-loop_NTPase"/>
</dbReference>
<evidence type="ECO:0000256" key="4">
    <source>
        <dbReference type="ARBA" id="ARBA00022741"/>
    </source>
</evidence>
<feature type="transmembrane region" description="Helical" evidence="11">
    <location>
        <begin position="1282"/>
        <end position="1304"/>
    </location>
</feature>
<dbReference type="CDD" id="cd18580">
    <property type="entry name" value="ABC_6TM_ABCC_D2"/>
    <property type="match status" value="1"/>
</dbReference>
<evidence type="ECO:0000256" key="5">
    <source>
        <dbReference type="ARBA" id="ARBA00022840"/>
    </source>
</evidence>
<evidence type="ECO:0000313" key="15">
    <source>
        <dbReference type="Proteomes" id="UP000231358"/>
    </source>
</evidence>
<feature type="domain" description="ABC transporter" evidence="12">
    <location>
        <begin position="1469"/>
        <end position="1741"/>
    </location>
</feature>
<feature type="transmembrane region" description="Helical" evidence="11">
    <location>
        <begin position="768"/>
        <end position="792"/>
    </location>
</feature>
<dbReference type="SUPFAM" id="SSF52540">
    <property type="entry name" value="P-loop containing nucleoside triphosphate hydrolases"/>
    <property type="match status" value="2"/>
</dbReference>
<evidence type="ECO:0000256" key="11">
    <source>
        <dbReference type="SAM" id="Phobius"/>
    </source>
</evidence>